<dbReference type="EMBL" id="JBANAX010000194">
    <property type="protein sequence ID" value="KAL1218883.1"/>
    <property type="molecule type" value="Genomic_DNA"/>
</dbReference>
<dbReference type="PANTHER" id="PTHR31111:SF65">
    <property type="entry name" value="F-BOX DOMAIN-CONTAINING PROTEIN"/>
    <property type="match status" value="1"/>
</dbReference>
<keyword evidence="1" id="KW-0175">Coiled coil</keyword>
<comment type="caution">
    <text evidence="3">The sequence shown here is derived from an EMBL/GenBank/DDBJ whole genome shotgun (WGS) entry which is preliminary data.</text>
</comment>
<evidence type="ECO:0000259" key="2">
    <source>
        <dbReference type="SMART" id="SM00256"/>
    </source>
</evidence>
<dbReference type="Pfam" id="PF00646">
    <property type="entry name" value="F-box"/>
    <property type="match status" value="1"/>
</dbReference>
<dbReference type="InterPro" id="IPR017451">
    <property type="entry name" value="F-box-assoc_interact_dom"/>
</dbReference>
<dbReference type="Proteomes" id="UP001558713">
    <property type="component" value="Unassembled WGS sequence"/>
</dbReference>
<dbReference type="InterPro" id="IPR001810">
    <property type="entry name" value="F-box_dom"/>
</dbReference>
<evidence type="ECO:0000256" key="1">
    <source>
        <dbReference type="SAM" id="Coils"/>
    </source>
</evidence>
<dbReference type="Pfam" id="PF08268">
    <property type="entry name" value="FBA_3"/>
    <property type="match status" value="1"/>
</dbReference>
<gene>
    <name evidence="3" type="ORF">V5N11_002611</name>
    <name evidence="4" type="ORF">V5N11_010770</name>
</gene>
<evidence type="ECO:0000313" key="3">
    <source>
        <dbReference type="EMBL" id="KAL1213095.1"/>
    </source>
</evidence>
<feature type="domain" description="F-box" evidence="2">
    <location>
        <begin position="59"/>
        <end position="99"/>
    </location>
</feature>
<dbReference type="PANTHER" id="PTHR31111">
    <property type="entry name" value="BNAA05G37150D PROTEIN-RELATED"/>
    <property type="match status" value="1"/>
</dbReference>
<reference evidence="3 5" key="1">
    <citation type="submission" date="2024-04" db="EMBL/GenBank/DDBJ databases">
        <title>Genome assembly C_amara_ONT_v2.</title>
        <authorList>
            <person name="Yant L."/>
            <person name="Moore C."/>
            <person name="Slenker M."/>
        </authorList>
    </citation>
    <scope>NUCLEOTIDE SEQUENCE [LARGE SCALE GENOMIC DNA]</scope>
    <source>
        <tissue evidence="3">Leaf</tissue>
    </source>
</reference>
<proteinExistence type="predicted"/>
<organism evidence="3 5">
    <name type="scientific">Cardamine amara subsp. amara</name>
    <dbReference type="NCBI Taxonomy" id="228776"/>
    <lineage>
        <taxon>Eukaryota</taxon>
        <taxon>Viridiplantae</taxon>
        <taxon>Streptophyta</taxon>
        <taxon>Embryophyta</taxon>
        <taxon>Tracheophyta</taxon>
        <taxon>Spermatophyta</taxon>
        <taxon>Magnoliopsida</taxon>
        <taxon>eudicotyledons</taxon>
        <taxon>Gunneridae</taxon>
        <taxon>Pentapetalae</taxon>
        <taxon>rosids</taxon>
        <taxon>malvids</taxon>
        <taxon>Brassicales</taxon>
        <taxon>Brassicaceae</taxon>
        <taxon>Cardamineae</taxon>
        <taxon>Cardamine</taxon>
    </lineage>
</organism>
<protein>
    <submittedName>
        <fullName evidence="3">F-box protein</fullName>
    </submittedName>
</protein>
<accession>A0ABD1B2A3</accession>
<dbReference type="EMBL" id="JBANAX010000352">
    <property type="protein sequence ID" value="KAL1213095.1"/>
    <property type="molecule type" value="Genomic_DNA"/>
</dbReference>
<dbReference type="NCBIfam" id="TIGR01640">
    <property type="entry name" value="F_box_assoc_1"/>
    <property type="match status" value="1"/>
</dbReference>
<dbReference type="InterPro" id="IPR036047">
    <property type="entry name" value="F-box-like_dom_sf"/>
</dbReference>
<dbReference type="SUPFAM" id="SSF81383">
    <property type="entry name" value="F-box domain"/>
    <property type="match status" value="1"/>
</dbReference>
<dbReference type="SMART" id="SM00256">
    <property type="entry name" value="FBOX"/>
    <property type="match status" value="1"/>
</dbReference>
<dbReference type="AlphaFoldDB" id="A0ABD1B2A3"/>
<keyword evidence="5" id="KW-1185">Reference proteome</keyword>
<evidence type="ECO:0000313" key="4">
    <source>
        <dbReference type="EMBL" id="KAL1218883.1"/>
    </source>
</evidence>
<sequence length="278" mass="32283">MSINRQVRGENRFYMAPPMRKLQQEREKKRLEAEEEKRKAKDLLITNSSNSVRQYSDSIPADILIDIFLRVPAKSIGRFRCVSKFWKSILGRPDFTELFLTKSVARTRIFFAVEDKDEEDLLLVFSSPQPLNPNNNSCLVATHYKSFPKHFPNGVLEICNSLCGFVFLQSLSGKQRVICNPVTGECITLRSLPNVTSNRIMGNYLGFDPINKQFKVLCMTWSRNGTPNTHWVLTLGTGKRIWRTIQYPFVFHYSRCRICINGVLYYISTHLLFFMNNY</sequence>
<dbReference type="Gene3D" id="1.20.1280.50">
    <property type="match status" value="1"/>
</dbReference>
<dbReference type="InterPro" id="IPR013187">
    <property type="entry name" value="F-box-assoc_dom_typ3"/>
</dbReference>
<evidence type="ECO:0000313" key="5">
    <source>
        <dbReference type="Proteomes" id="UP001558713"/>
    </source>
</evidence>
<dbReference type="CDD" id="cd22157">
    <property type="entry name" value="F-box_AtFBW1-like"/>
    <property type="match status" value="1"/>
</dbReference>
<feature type="coiled-coil region" evidence="1">
    <location>
        <begin position="19"/>
        <end position="46"/>
    </location>
</feature>
<name>A0ABD1B2A3_CARAN</name>